<dbReference type="PANTHER" id="PTHR43267">
    <property type="entry name" value="TRNA THREONYLCARBAMOYLADENOSINE DEHYDRATASE"/>
    <property type="match status" value="1"/>
</dbReference>
<dbReference type="Gene3D" id="3.40.50.720">
    <property type="entry name" value="NAD(P)-binding Rossmann-like Domain"/>
    <property type="match status" value="1"/>
</dbReference>
<evidence type="ECO:0000256" key="1">
    <source>
        <dbReference type="SAM" id="MobiDB-lite"/>
    </source>
</evidence>
<dbReference type="KEGG" id="phet:94287667"/>
<dbReference type="EMBL" id="JAFJZO010000035">
    <property type="protein sequence ID" value="KAG5492963.1"/>
    <property type="molecule type" value="Genomic_DNA"/>
</dbReference>
<reference evidence="2 3" key="1">
    <citation type="submission" date="2021-02" db="EMBL/GenBank/DDBJ databases">
        <title>Porcisia hertigi Genome sequencing and assembly.</title>
        <authorList>
            <person name="Almutairi H."/>
            <person name="Gatherer D."/>
        </authorList>
    </citation>
    <scope>NUCLEOTIDE SEQUENCE [LARGE SCALE GENOMIC DNA]</scope>
    <source>
        <strain evidence="2 3">C119</strain>
    </source>
</reference>
<name>A0A836I3W5_9TRYP</name>
<evidence type="ECO:0000313" key="3">
    <source>
        <dbReference type="Proteomes" id="UP000674318"/>
    </source>
</evidence>
<feature type="region of interest" description="Disordered" evidence="1">
    <location>
        <begin position="53"/>
        <end position="77"/>
    </location>
</feature>
<dbReference type="OrthoDB" id="206053at2759"/>
<dbReference type="AlphaFoldDB" id="A0A836I3W5"/>
<feature type="compositionally biased region" description="Basic and acidic residues" evidence="1">
    <location>
        <begin position="65"/>
        <end position="75"/>
    </location>
</feature>
<comment type="caution">
    <text evidence="2">The sequence shown here is derived from an EMBL/GenBank/DDBJ whole genome shotgun (WGS) entry which is preliminary data.</text>
</comment>
<protein>
    <submittedName>
        <fullName evidence="2">Uncharacterized protein</fullName>
    </submittedName>
</protein>
<organism evidence="2 3">
    <name type="scientific">Porcisia hertigi</name>
    <dbReference type="NCBI Taxonomy" id="2761500"/>
    <lineage>
        <taxon>Eukaryota</taxon>
        <taxon>Discoba</taxon>
        <taxon>Euglenozoa</taxon>
        <taxon>Kinetoplastea</taxon>
        <taxon>Metakinetoplastina</taxon>
        <taxon>Trypanosomatida</taxon>
        <taxon>Trypanosomatidae</taxon>
        <taxon>Leishmaniinae</taxon>
        <taxon>Porcisia</taxon>
    </lineage>
</organism>
<dbReference type="InterPro" id="IPR045886">
    <property type="entry name" value="ThiF/MoeB/HesA"/>
</dbReference>
<dbReference type="Proteomes" id="UP000674318">
    <property type="component" value="Chromosome 35"/>
</dbReference>
<dbReference type="GO" id="GO:0061503">
    <property type="term" value="F:tRNA threonylcarbamoyladenosine dehydratase"/>
    <property type="evidence" value="ECO:0007669"/>
    <property type="project" value="TreeGrafter"/>
</dbReference>
<dbReference type="RefSeq" id="XP_067753747.1">
    <property type="nucleotide sequence ID" value="XM_067897590.1"/>
</dbReference>
<dbReference type="GeneID" id="94287667"/>
<evidence type="ECO:0000313" key="2">
    <source>
        <dbReference type="EMBL" id="KAG5492963.1"/>
    </source>
</evidence>
<sequence>MRVYSSCRAGGRLDPSLVSIGDLFSTESDGLARACRTALRKHGVGPGTITVVHGSNEGMQPLEPQRQEAGGRDRAMNGTISYMPPLFGLLLASAVLRCADEPAAHNTEVARRQKRQPTT</sequence>
<keyword evidence="3" id="KW-1185">Reference proteome</keyword>
<proteinExistence type="predicted"/>
<dbReference type="PANTHER" id="PTHR43267:SF1">
    <property type="entry name" value="TRNA THREONYLCARBAMOYLADENOSINE DEHYDRATASE"/>
    <property type="match status" value="1"/>
</dbReference>
<gene>
    <name evidence="2" type="ORF">JKF63_01543</name>
</gene>
<dbReference type="GO" id="GO:0061504">
    <property type="term" value="P:cyclic threonylcarbamoyladenosine biosynthetic process"/>
    <property type="evidence" value="ECO:0007669"/>
    <property type="project" value="TreeGrafter"/>
</dbReference>
<accession>A0A836I3W5</accession>